<dbReference type="RefSeq" id="WP_144999027.1">
    <property type="nucleotide sequence ID" value="NZ_CP036281.1"/>
</dbReference>
<dbReference type="KEGG" id="plon:Pla110_44140"/>
<gene>
    <name evidence="2" type="ORF">Pla110_44140</name>
</gene>
<dbReference type="OrthoDB" id="271497at2"/>
<dbReference type="Proteomes" id="UP000317178">
    <property type="component" value="Chromosome"/>
</dbReference>
<protein>
    <submittedName>
        <fullName evidence="2">PilZ domain protein</fullName>
    </submittedName>
</protein>
<keyword evidence="3" id="KW-1185">Reference proteome</keyword>
<feature type="domain" description="PilZ" evidence="1">
    <location>
        <begin position="32"/>
        <end position="125"/>
    </location>
</feature>
<reference evidence="2 3" key="1">
    <citation type="submission" date="2019-02" db="EMBL/GenBank/DDBJ databases">
        <title>Deep-cultivation of Planctomycetes and their phenomic and genomic characterization uncovers novel biology.</title>
        <authorList>
            <person name="Wiegand S."/>
            <person name="Jogler M."/>
            <person name="Boedeker C."/>
            <person name="Pinto D."/>
            <person name="Vollmers J."/>
            <person name="Rivas-Marin E."/>
            <person name="Kohn T."/>
            <person name="Peeters S.H."/>
            <person name="Heuer A."/>
            <person name="Rast P."/>
            <person name="Oberbeckmann S."/>
            <person name="Bunk B."/>
            <person name="Jeske O."/>
            <person name="Meyerdierks A."/>
            <person name="Storesund J.E."/>
            <person name="Kallscheuer N."/>
            <person name="Luecker S."/>
            <person name="Lage O.M."/>
            <person name="Pohl T."/>
            <person name="Merkel B.J."/>
            <person name="Hornburger P."/>
            <person name="Mueller R.-W."/>
            <person name="Bruemmer F."/>
            <person name="Labrenz M."/>
            <person name="Spormann A.M."/>
            <person name="Op den Camp H."/>
            <person name="Overmann J."/>
            <person name="Amann R."/>
            <person name="Jetten M.S.M."/>
            <person name="Mascher T."/>
            <person name="Medema M.H."/>
            <person name="Devos D.P."/>
            <person name="Kaster A.-K."/>
            <person name="Ovreas L."/>
            <person name="Rohde M."/>
            <person name="Galperin M.Y."/>
            <person name="Jogler C."/>
        </authorList>
    </citation>
    <scope>NUCLEOTIDE SEQUENCE [LARGE SCALE GENOMIC DNA]</scope>
    <source>
        <strain evidence="2 3">Pla110</strain>
    </source>
</reference>
<evidence type="ECO:0000259" key="1">
    <source>
        <dbReference type="Pfam" id="PF07238"/>
    </source>
</evidence>
<accession>A0A518CTU8</accession>
<evidence type="ECO:0000313" key="2">
    <source>
        <dbReference type="EMBL" id="QDU82653.1"/>
    </source>
</evidence>
<dbReference type="GO" id="GO:0035438">
    <property type="term" value="F:cyclic-di-GMP binding"/>
    <property type="evidence" value="ECO:0007669"/>
    <property type="project" value="InterPro"/>
</dbReference>
<sequence>MDESPILLDKTAIEILDMLDRWSDKMRGHHSQKREYPRVSYRTRMTVFSADSESRAGEAAENTSFTVWSRNLSRGGVGFLYHNYLENGKYLLCLDPLQEGQLWFLAEIVRSRKVHNNFWEYGAKLLERASI</sequence>
<dbReference type="EMBL" id="CP036281">
    <property type="protein sequence ID" value="QDU82653.1"/>
    <property type="molecule type" value="Genomic_DNA"/>
</dbReference>
<evidence type="ECO:0000313" key="3">
    <source>
        <dbReference type="Proteomes" id="UP000317178"/>
    </source>
</evidence>
<proteinExistence type="predicted"/>
<dbReference type="InterPro" id="IPR009875">
    <property type="entry name" value="PilZ_domain"/>
</dbReference>
<dbReference type="AlphaFoldDB" id="A0A518CTU8"/>
<organism evidence="2 3">
    <name type="scientific">Polystyrenella longa</name>
    <dbReference type="NCBI Taxonomy" id="2528007"/>
    <lineage>
        <taxon>Bacteria</taxon>
        <taxon>Pseudomonadati</taxon>
        <taxon>Planctomycetota</taxon>
        <taxon>Planctomycetia</taxon>
        <taxon>Planctomycetales</taxon>
        <taxon>Planctomycetaceae</taxon>
        <taxon>Polystyrenella</taxon>
    </lineage>
</organism>
<dbReference type="Pfam" id="PF07238">
    <property type="entry name" value="PilZ"/>
    <property type="match status" value="1"/>
</dbReference>
<name>A0A518CTU8_9PLAN</name>